<dbReference type="Gene3D" id="1.10.287.950">
    <property type="entry name" value="Methyl-accepting chemotaxis protein"/>
    <property type="match status" value="1"/>
</dbReference>
<protein>
    <submittedName>
        <fullName evidence="7">Methyl-accepting chemotaxis protein</fullName>
    </submittedName>
</protein>
<feature type="domain" description="HAMP" evidence="6">
    <location>
        <begin position="216"/>
        <end position="264"/>
    </location>
</feature>
<dbReference type="PROSITE" id="PS50885">
    <property type="entry name" value="HAMP"/>
    <property type="match status" value="1"/>
</dbReference>
<dbReference type="Pfam" id="PF00015">
    <property type="entry name" value="MCPsignal"/>
    <property type="match status" value="1"/>
</dbReference>
<dbReference type="PROSITE" id="PS50112">
    <property type="entry name" value="PAS"/>
    <property type="match status" value="1"/>
</dbReference>
<dbReference type="InterPro" id="IPR013655">
    <property type="entry name" value="PAS_fold_3"/>
</dbReference>
<dbReference type="SUPFAM" id="SSF58104">
    <property type="entry name" value="Methyl-accepting chemotaxis protein (MCP) signaling domain"/>
    <property type="match status" value="1"/>
</dbReference>
<dbReference type="InterPro" id="IPR051310">
    <property type="entry name" value="MCP_chemotaxis"/>
</dbReference>
<dbReference type="InterPro" id="IPR001610">
    <property type="entry name" value="PAC"/>
</dbReference>
<dbReference type="SMART" id="SM00283">
    <property type="entry name" value="MA"/>
    <property type="match status" value="1"/>
</dbReference>
<keyword evidence="3" id="KW-1133">Transmembrane helix</keyword>
<dbReference type="InterPro" id="IPR004090">
    <property type="entry name" value="Chemotax_Me-accpt_rcpt"/>
</dbReference>
<evidence type="ECO:0000256" key="2">
    <source>
        <dbReference type="PROSITE-ProRule" id="PRU00284"/>
    </source>
</evidence>
<dbReference type="SUPFAM" id="SSF55785">
    <property type="entry name" value="PYP-like sensor domain (PAS domain)"/>
    <property type="match status" value="1"/>
</dbReference>
<dbReference type="CDD" id="cd11386">
    <property type="entry name" value="MCP_signal"/>
    <property type="match status" value="1"/>
</dbReference>
<evidence type="ECO:0000313" key="8">
    <source>
        <dbReference type="Proteomes" id="UP001596501"/>
    </source>
</evidence>
<evidence type="ECO:0000259" key="4">
    <source>
        <dbReference type="PROSITE" id="PS50111"/>
    </source>
</evidence>
<evidence type="ECO:0000256" key="1">
    <source>
        <dbReference type="ARBA" id="ARBA00029447"/>
    </source>
</evidence>
<feature type="domain" description="Methyl-accepting transducer" evidence="4">
    <location>
        <begin position="269"/>
        <end position="498"/>
    </location>
</feature>
<reference evidence="8" key="1">
    <citation type="journal article" date="2019" name="Int. J. Syst. Evol. Microbiol.">
        <title>The Global Catalogue of Microorganisms (GCM) 10K type strain sequencing project: providing services to taxonomists for standard genome sequencing and annotation.</title>
        <authorList>
            <consortium name="The Broad Institute Genomics Platform"/>
            <consortium name="The Broad Institute Genome Sequencing Center for Infectious Disease"/>
            <person name="Wu L."/>
            <person name="Ma J."/>
        </authorList>
    </citation>
    <scope>NUCLEOTIDE SEQUENCE [LARGE SCALE GENOMIC DNA]</scope>
    <source>
        <strain evidence="8">CGMCC 1.12371</strain>
    </source>
</reference>
<dbReference type="InterPro" id="IPR003660">
    <property type="entry name" value="HAMP_dom"/>
</dbReference>
<dbReference type="RefSeq" id="WP_382222291.1">
    <property type="nucleotide sequence ID" value="NZ_JBHTCA010000005.1"/>
</dbReference>
<evidence type="ECO:0000259" key="6">
    <source>
        <dbReference type="PROSITE" id="PS50885"/>
    </source>
</evidence>
<keyword evidence="2" id="KW-0807">Transducer</keyword>
<keyword evidence="3" id="KW-0472">Membrane</keyword>
<comment type="caution">
    <text evidence="7">The sequence shown here is derived from an EMBL/GenBank/DDBJ whole genome shotgun (WGS) entry which is preliminary data.</text>
</comment>
<comment type="similarity">
    <text evidence="1">Belongs to the methyl-accepting chemotaxis (MCP) protein family.</text>
</comment>
<sequence>MRDNGYVSQREFPLSEGDTLLSTTDLKGRITYANDSFIHCSGFEREELYGKAHNLVRHPDMPEGAFADMWRTVQQGHPWTALVKNRRKDGDHYWVRANASPIRRDGEVVGYLSVRTRPDIAEVEQHERIYQRLRNGDTRLGLQRGHVVRHGWWQLASRWKFVPLAARMRLGVLGLWLVGSAQLLTQQGGAAGGLAAVVWTLTMLLALWWLRVAVHRPMAQLLTEARAVASGQKARSLFSGRADEIGCLMRSIEQAGLNLVSLVSDIQGKSVRVSEGAQDLQQGNEELARRTSDAAASLEETAAATEQLATTIQANSETAQEAADLASHAVTAAARSADMVAQARANMAGIAHASQRVADITALIDGIAFQTNILALNAAVEAARAGEHGKGFAVVAAEVRALSIRSADAAKEIKQLIEASASQVDAGARAVSGAGDAMSDAVGTVERLASMMASIRVASSEQAGGVAQINVALNRLEQMTQENAAQVQHNAGLSRALSEQAQRLDEAASVFRQGA</sequence>
<dbReference type="PROSITE" id="PS50111">
    <property type="entry name" value="CHEMOTAXIS_TRANSDUC_2"/>
    <property type="match status" value="1"/>
</dbReference>
<evidence type="ECO:0000313" key="7">
    <source>
        <dbReference type="EMBL" id="MFC7409086.1"/>
    </source>
</evidence>
<dbReference type="SMART" id="SM00086">
    <property type="entry name" value="PAC"/>
    <property type="match status" value="1"/>
</dbReference>
<feature type="transmembrane region" description="Helical" evidence="3">
    <location>
        <begin position="190"/>
        <end position="210"/>
    </location>
</feature>
<keyword evidence="8" id="KW-1185">Reference proteome</keyword>
<dbReference type="PRINTS" id="PR00260">
    <property type="entry name" value="CHEMTRNSDUCR"/>
</dbReference>
<gene>
    <name evidence="7" type="ORF">ACFQPB_09465</name>
</gene>
<dbReference type="PANTHER" id="PTHR43531">
    <property type="entry name" value="PROTEIN ICFG"/>
    <property type="match status" value="1"/>
</dbReference>
<dbReference type="InterPro" id="IPR004089">
    <property type="entry name" value="MCPsignal_dom"/>
</dbReference>
<dbReference type="Gene3D" id="3.30.450.20">
    <property type="entry name" value="PAS domain"/>
    <property type="match status" value="1"/>
</dbReference>
<dbReference type="Pfam" id="PF08447">
    <property type="entry name" value="PAS_3"/>
    <property type="match status" value="1"/>
</dbReference>
<dbReference type="InterPro" id="IPR035965">
    <property type="entry name" value="PAS-like_dom_sf"/>
</dbReference>
<dbReference type="InterPro" id="IPR000014">
    <property type="entry name" value="PAS"/>
</dbReference>
<dbReference type="Proteomes" id="UP001596501">
    <property type="component" value="Unassembled WGS sequence"/>
</dbReference>
<proteinExistence type="inferred from homology"/>
<dbReference type="EMBL" id="JBHTCA010000005">
    <property type="protein sequence ID" value="MFC7409086.1"/>
    <property type="molecule type" value="Genomic_DNA"/>
</dbReference>
<dbReference type="NCBIfam" id="TIGR00229">
    <property type="entry name" value="sensory_box"/>
    <property type="match status" value="1"/>
</dbReference>
<evidence type="ECO:0000259" key="5">
    <source>
        <dbReference type="PROSITE" id="PS50112"/>
    </source>
</evidence>
<dbReference type="CDD" id="cd00130">
    <property type="entry name" value="PAS"/>
    <property type="match status" value="1"/>
</dbReference>
<feature type="domain" description="PAS" evidence="5">
    <location>
        <begin position="25"/>
        <end position="60"/>
    </location>
</feature>
<keyword evidence="3" id="KW-0812">Transmembrane</keyword>
<evidence type="ECO:0000256" key="3">
    <source>
        <dbReference type="SAM" id="Phobius"/>
    </source>
</evidence>
<dbReference type="PANTHER" id="PTHR43531:SF7">
    <property type="entry name" value="AEROTAXIS RECEPTOR"/>
    <property type="match status" value="1"/>
</dbReference>
<organism evidence="7 8">
    <name type="scientific">Hydrogenophaga atypica</name>
    <dbReference type="NCBI Taxonomy" id="249409"/>
    <lineage>
        <taxon>Bacteria</taxon>
        <taxon>Pseudomonadati</taxon>
        <taxon>Pseudomonadota</taxon>
        <taxon>Betaproteobacteria</taxon>
        <taxon>Burkholderiales</taxon>
        <taxon>Comamonadaceae</taxon>
        <taxon>Hydrogenophaga</taxon>
    </lineage>
</organism>
<accession>A0ABW2QIH8</accession>
<name>A0ABW2QIH8_9BURK</name>